<dbReference type="Pfam" id="PF01155">
    <property type="entry name" value="HypA"/>
    <property type="match status" value="1"/>
</dbReference>
<feature type="binding site" evidence="4">
    <location>
        <position position="89"/>
    </location>
    <ligand>
        <name>Zn(2+)</name>
        <dbReference type="ChEBI" id="CHEBI:29105"/>
    </ligand>
</feature>
<evidence type="ECO:0000313" key="6">
    <source>
        <dbReference type="Proteomes" id="UP001042704"/>
    </source>
</evidence>
<keyword evidence="1 4" id="KW-0533">Nickel</keyword>
<dbReference type="EMBL" id="CP036172">
    <property type="protein sequence ID" value="QSZ68302.1"/>
    <property type="molecule type" value="Genomic_DNA"/>
</dbReference>
<dbReference type="AlphaFoldDB" id="A0A8A3S8E1"/>
<proteinExistence type="inferred from homology"/>
<comment type="similarity">
    <text evidence="4">Belongs to the HypA/HybF family.</text>
</comment>
<dbReference type="Proteomes" id="UP001042704">
    <property type="component" value="Chromosome"/>
</dbReference>
<dbReference type="HAMAP" id="MF_00213">
    <property type="entry name" value="HypA_HybF"/>
    <property type="match status" value="1"/>
</dbReference>
<dbReference type="KEGG" id="maqe:RJ40_12760"/>
<dbReference type="GeneID" id="76425256"/>
<dbReference type="GO" id="GO:0016151">
    <property type="term" value="F:nickel cation binding"/>
    <property type="evidence" value="ECO:0007669"/>
    <property type="project" value="UniProtKB-UniRule"/>
</dbReference>
<dbReference type="PANTHER" id="PTHR34535">
    <property type="entry name" value="HYDROGENASE MATURATION FACTOR HYPA"/>
    <property type="match status" value="1"/>
</dbReference>
<feature type="binding site" evidence="4">
    <location>
        <position position="76"/>
    </location>
    <ligand>
        <name>Zn(2+)</name>
        <dbReference type="ChEBI" id="CHEBI:29105"/>
    </ligand>
</feature>
<dbReference type="PIRSF" id="PIRSF004761">
    <property type="entry name" value="Hydrgn_mat_HypA"/>
    <property type="match status" value="1"/>
</dbReference>
<keyword evidence="2 4" id="KW-0479">Metal-binding</keyword>
<dbReference type="InterPro" id="IPR000688">
    <property type="entry name" value="HypA/HybF"/>
</dbReference>
<dbReference type="GO" id="GO:0051604">
    <property type="term" value="P:protein maturation"/>
    <property type="evidence" value="ECO:0007669"/>
    <property type="project" value="InterPro"/>
</dbReference>
<organism evidence="5 6">
    <name type="scientific">Methanofollis aquaemaris</name>
    <dbReference type="NCBI Taxonomy" id="126734"/>
    <lineage>
        <taxon>Archaea</taxon>
        <taxon>Methanobacteriati</taxon>
        <taxon>Methanobacteriota</taxon>
        <taxon>Stenosarchaea group</taxon>
        <taxon>Methanomicrobia</taxon>
        <taxon>Methanomicrobiales</taxon>
        <taxon>Methanomicrobiaceae</taxon>
        <taxon>Methanofollis</taxon>
    </lineage>
</organism>
<evidence type="ECO:0000256" key="3">
    <source>
        <dbReference type="ARBA" id="ARBA00022833"/>
    </source>
</evidence>
<name>A0A8A3S8E1_9EURY</name>
<reference evidence="5" key="2">
    <citation type="submission" date="2019-02" db="EMBL/GenBank/DDBJ databases">
        <authorList>
            <person name="Chen S.-C."/>
            <person name="Chien H.-H."/>
            <person name="Lai M.-C."/>
        </authorList>
    </citation>
    <scope>NUCLEOTIDE SEQUENCE</scope>
    <source>
        <strain evidence="5">N2F9704</strain>
    </source>
</reference>
<evidence type="ECO:0000313" key="5">
    <source>
        <dbReference type="EMBL" id="QSZ68302.1"/>
    </source>
</evidence>
<protein>
    <recommendedName>
        <fullName evidence="4">Hydrogenase maturation factor HypA</fullName>
    </recommendedName>
</protein>
<accession>A0A8A3S8E1</accession>
<gene>
    <name evidence="4" type="primary">hypA</name>
    <name evidence="5" type="ORF">RJ40_12760</name>
</gene>
<evidence type="ECO:0000256" key="1">
    <source>
        <dbReference type="ARBA" id="ARBA00022596"/>
    </source>
</evidence>
<dbReference type="GO" id="GO:0008270">
    <property type="term" value="F:zinc ion binding"/>
    <property type="evidence" value="ECO:0007669"/>
    <property type="project" value="UniProtKB-UniRule"/>
</dbReference>
<keyword evidence="6" id="KW-1185">Reference proteome</keyword>
<evidence type="ECO:0000256" key="2">
    <source>
        <dbReference type="ARBA" id="ARBA00022723"/>
    </source>
</evidence>
<feature type="binding site" evidence="4">
    <location>
        <position position="86"/>
    </location>
    <ligand>
        <name>Zn(2+)</name>
        <dbReference type="ChEBI" id="CHEBI:29105"/>
    </ligand>
</feature>
<dbReference type="RefSeq" id="WP_265581261.1">
    <property type="nucleotide sequence ID" value="NZ_CP036172.1"/>
</dbReference>
<feature type="binding site" evidence="4">
    <location>
        <position position="2"/>
    </location>
    <ligand>
        <name>Ni(2+)</name>
        <dbReference type="ChEBI" id="CHEBI:49786"/>
    </ligand>
</feature>
<evidence type="ECO:0000256" key="4">
    <source>
        <dbReference type="HAMAP-Rule" id="MF_00213"/>
    </source>
</evidence>
<dbReference type="PANTHER" id="PTHR34535:SF3">
    <property type="entry name" value="HYDROGENASE MATURATION FACTOR HYPA"/>
    <property type="match status" value="1"/>
</dbReference>
<keyword evidence="3 4" id="KW-0862">Zinc</keyword>
<dbReference type="Gene3D" id="3.30.2320.80">
    <property type="match status" value="1"/>
</dbReference>
<feature type="binding site" evidence="4">
    <location>
        <position position="74"/>
    </location>
    <ligand>
        <name>Zn(2+)</name>
        <dbReference type="ChEBI" id="CHEBI:29105"/>
    </ligand>
</feature>
<sequence>MHEYSIAYDIFATARRAAIENGADEVTTVKVDVGEMAMVNPEQVEFLFGVIVEDDPLFTGTHLECRTVKVRTRCECGYEGDEKFVCPQCGGLPHIVEGKEIVVTNIEIEVNES</sequence>
<reference evidence="5" key="1">
    <citation type="journal article" date="2001" name="Int. J. Syst. Evol. Microbiol.">
        <title>Methanofollis aquaemaris sp. nov., a methanogen isolated from an aquaculture fish pond.</title>
        <authorList>
            <person name="Lai M.C."/>
            <person name="Chen S.C."/>
        </authorList>
    </citation>
    <scope>NUCLEOTIDE SEQUENCE</scope>
    <source>
        <strain evidence="5">N2F9704</strain>
    </source>
</reference>
<comment type="function">
    <text evidence="4">Involved in the maturation of [NiFe] hydrogenases. Required for nickel insertion into the metal center of the hydrogenase.</text>
</comment>